<reference evidence="1 2" key="1">
    <citation type="submission" date="2020-11" db="EMBL/GenBank/DDBJ databases">
        <title>Draft genome sequencing of a Lachnospiraceae strain isolated from anoxic soil subjected to BSD treatment.</title>
        <authorList>
            <person name="Uek A."/>
            <person name="Tonouchi A."/>
        </authorList>
    </citation>
    <scope>NUCLEOTIDE SEQUENCE [LARGE SCALE GENOMIC DNA]</scope>
    <source>
        <strain evidence="1 2">TB5</strain>
    </source>
</reference>
<protein>
    <recommendedName>
        <fullName evidence="3">PhnB-like domain-containing protein</fullName>
    </recommendedName>
</protein>
<proteinExistence type="predicted"/>
<name>A0A7R7ELB6_9FIRM</name>
<keyword evidence="2" id="KW-1185">Reference proteome</keyword>
<dbReference type="Gene3D" id="3.10.180.10">
    <property type="entry name" value="2,3-Dihydroxybiphenyl 1,2-Dioxygenase, domain 1"/>
    <property type="match status" value="1"/>
</dbReference>
<evidence type="ECO:0008006" key="3">
    <source>
        <dbReference type="Google" id="ProtNLM"/>
    </source>
</evidence>
<dbReference type="RefSeq" id="WP_271712026.1">
    <property type="nucleotide sequence ID" value="NZ_AP024169.1"/>
</dbReference>
<accession>A0A7R7ELB6</accession>
<dbReference type="Proteomes" id="UP000595897">
    <property type="component" value="Chromosome"/>
</dbReference>
<dbReference type="SUPFAM" id="SSF54593">
    <property type="entry name" value="Glyoxalase/Bleomycin resistance protein/Dihydroxybiphenyl dioxygenase"/>
    <property type="match status" value="1"/>
</dbReference>
<dbReference type="EMBL" id="AP024169">
    <property type="protein sequence ID" value="BCN30868.1"/>
    <property type="molecule type" value="Genomic_DNA"/>
</dbReference>
<dbReference type="AlphaFoldDB" id="A0A7R7ELB6"/>
<dbReference type="KEGG" id="ahb:bsdtb5_21630"/>
<organism evidence="1 2">
    <name type="scientific">Anaeromicropila herbilytica</name>
    <dbReference type="NCBI Taxonomy" id="2785025"/>
    <lineage>
        <taxon>Bacteria</taxon>
        <taxon>Bacillati</taxon>
        <taxon>Bacillota</taxon>
        <taxon>Clostridia</taxon>
        <taxon>Lachnospirales</taxon>
        <taxon>Lachnospiraceae</taxon>
        <taxon>Anaeromicropila</taxon>
    </lineage>
</organism>
<evidence type="ECO:0000313" key="2">
    <source>
        <dbReference type="Proteomes" id="UP000595897"/>
    </source>
</evidence>
<gene>
    <name evidence="1" type="ORF">bsdtb5_21630</name>
</gene>
<sequence length="135" mass="15401">MSLNGVGLYVKNSIEAVKMYQSAFNLELGYHVLNEDGSYFHSELYQEGKQGFAVVESDCIVSTVNPVQLCFTFDEREELLHAFNILSREGKVIMDICELPWSPCAAEVVDKYGIRWYLTVPQHRPPEDFTPDDCN</sequence>
<dbReference type="InterPro" id="IPR029068">
    <property type="entry name" value="Glyas_Bleomycin-R_OHBP_Dase"/>
</dbReference>
<evidence type="ECO:0000313" key="1">
    <source>
        <dbReference type="EMBL" id="BCN30868.1"/>
    </source>
</evidence>